<dbReference type="RefSeq" id="WP_157785361.1">
    <property type="nucleotide sequence ID" value="NZ_MEIV01000062.1"/>
</dbReference>
<dbReference type="SUPFAM" id="SSF101967">
    <property type="entry name" value="Adhesin YadA, collagen-binding domain"/>
    <property type="match status" value="5"/>
</dbReference>
<dbReference type="Gene3D" id="1.20.5.170">
    <property type="match status" value="6"/>
</dbReference>
<feature type="domain" description="Trimeric autotransporter adhesin YadA-like head" evidence="1">
    <location>
        <begin position="431"/>
        <end position="456"/>
    </location>
</feature>
<reference evidence="4 5" key="1">
    <citation type="journal article" date="2017" name="MBio">
        <title>Type VI secretion-mediated competition in the bee gut microbiome.</title>
        <authorList>
            <person name="Steele M.I."/>
            <person name="Kwong W.K."/>
            <person name="Powell J.E."/>
            <person name="Whiteley M."/>
            <person name="Moran N.A."/>
        </authorList>
    </citation>
    <scope>NUCLEOTIDE SEQUENCE [LARGE SCALE GENOMIC DNA]</scope>
    <source>
        <strain evidence="4 5">PEB0171</strain>
    </source>
</reference>
<dbReference type="InterPro" id="IPR008635">
    <property type="entry name" value="Coiled_stalk_dom"/>
</dbReference>
<dbReference type="EMBL" id="MEIV01000062">
    <property type="protein sequence ID" value="PIT61403.1"/>
    <property type="molecule type" value="Genomic_DNA"/>
</dbReference>
<feature type="domain" description="Trimeric autotransporter adhesin YadA-like stalk" evidence="2">
    <location>
        <begin position="623"/>
        <end position="664"/>
    </location>
</feature>
<feature type="domain" description="Trimeric autotransporter adhesin YadA-like head" evidence="1">
    <location>
        <begin position="239"/>
        <end position="263"/>
    </location>
</feature>
<feature type="domain" description="Trimeric autotransporter adhesin YadA-like stalk" evidence="2">
    <location>
        <begin position="1314"/>
        <end position="1356"/>
    </location>
</feature>
<feature type="non-terminal residue" evidence="4">
    <location>
        <position position="1832"/>
    </location>
</feature>
<name>A0A2N9Y2L0_9NEIS</name>
<dbReference type="Pfam" id="PF13018">
    <property type="entry name" value="ESPR"/>
    <property type="match status" value="1"/>
</dbReference>
<feature type="domain" description="Trimeric autotransporter adhesin YadA-like stalk" evidence="2">
    <location>
        <begin position="1089"/>
        <end position="1128"/>
    </location>
</feature>
<dbReference type="InterPro" id="IPR011049">
    <property type="entry name" value="Serralysin-like_metalloprot_C"/>
</dbReference>
<sequence>MNKIYRAIWNETTQTWVAASELAKSKTKSDTVACLPAKGMIKSKSRFGSVFKRSLIASILNFSLVIPNVFAANTALVGGVNLSHSGIEVNYADQNGKVWASHGSVVINGINGFAKNGANCRADEVAGRSDPERTVTGALISALDEYKRFANQSDPAYGTTTKAVNADKAVQQGDAASNKMPVAYGVHSFASGCGAYTSGNYSVAFGTNATATAGGAMAIGTAALASGRASIAFGVGAEATGVSSVALGSVASSNGVGSVAAGLKSQASADGTVALGVQAQATADSAVAIGNTAQATGEQSISIGSANQVSGNRSGAIGGSETTTAYNSVNGEIADEDKDKATGITRVTGNDTYSFGNQNGTIAADNTGIFGNSNSVDVALDSKGHSKTNDIRILGNLNKVSANATGAMIVGNEAKVGAANALALGNKTQISGTNGVAIGTAANASSDDGVAIGSNSATTAAAGVAGYDPAGGVHDTTSSTWNSTRGSVAIGNASAGVTRQITGLAAGTQDTDAVNVAQLKSLGNSVSTSLYDLSSSTVSHLTENDNKLDNLINTTNSTLVTYDSKLVDTAGLLDSRYNETNNKLDAVNTSVLTSISQLQENALRWNDDVQAYDAVHGQANTAKIINVAAGDLSPESTDAINGGQLYSTNSALSSLSTVAISSISTALSNSTSMSASISTTLSETSNKLNQLLDNTSTSMNQLSRDALQLKDGVFDAERDGKAQKITHVAAGDISSAQSSDVVIGSQLYETNTNLSNLSDSFASSLTSLSNSVGNSNIADITSLSTVASGVSSSLSSLQNNALLWKAGENKVDGAYDAERNGKAQKITNVADGSTEQGSTDVITGGQLYSLSTVTSAKLNNVTSTISTNLADSNQKIDDVRNKALLWNESKTAYDAGNRKITGVAAGALTADSSDVVVGAQLYTTNNLLNNLSLSTTGGLDSLSTALSSSSQSIISSLSGLVGNNQREVAALQDNALQWNDTDKAYSAKHPVLGNQRITNVADGREGADSTDAVTGKQLYSLSSSTAESLNNLSSSLQNLSADGVGSLSTALSTGLNNINSSITNLQQDALQWKDGAYDASHGVENGVQKITHVKDGDLSEHSTDVVTGKQLFDTNTSVATLSAGLDSRLQNLSGSTSASLNNISADLNQSLSTGLSSLSAAANTGLSSVNSNIATLQQSALQWNNTISAYDASHATGTAQKITNVAQGSLAADSSDVVTGAQLFNTNNSVSTLSNNVDSKMNSISSSTSASVGSLSSALGQFANEKINSLSTTFEDKLSTANSSVVSLQNNALLWNNQIDGGAYDATHDGKAQRITNVLAGNLAAGSSDVVTGGQLFTTNSHLDTLSSSVSSGFNSLSTSLEDLQNKSPNGLVSLLEQTNQSLSSLSVSASSSLTVADSHVKTLQQNALQWNSNISAYDASHATGTAQKITNVAKGSLEADSSDVITGGQLFDTNTRVSSLSGNLNDVSSSVVTGLNSLSSSLSEISGNQLSSLSTGIDSTNSRLTELSASASSSLAATDSNVKTLQQNALLWKDGAYDAMRDGKVQKITNVADGNIEKGSSDVATAGQLYTTNTNITELSSSVSTSFDHFTSSLSTITQTGGNDVISLSTVASNIDNRVTNLKQNALQWNDDIAAYDASRATKNPAKITNVAAGKVSADSTDVITGAQLDQANADYASSLAEVSGSVSSGLSSVQDKVNGLSTDWPDRLNSLSTTTSSGLSSLSTAASNALSSLSSTTSSTIASLSNSTSSGLNSLSSSAASGLSSLSSSTAIGLSSLSSSTSTILGQLDNTISTATSNVAELQQDALQWNSGISAYDASHGSGNAQRITH</sequence>
<proteinExistence type="predicted"/>
<feature type="domain" description="Trimeric autotransporter adhesin YadA-like stalk" evidence="2">
    <location>
        <begin position="1648"/>
        <end position="1683"/>
    </location>
</feature>
<feature type="domain" description="Trimeric autotransporter adhesin YadA-like stalk" evidence="2">
    <location>
        <begin position="1201"/>
        <end position="1244"/>
    </location>
</feature>
<dbReference type="Proteomes" id="UP000231094">
    <property type="component" value="Unassembled WGS sequence"/>
</dbReference>
<feature type="domain" description="Trimeric autotransporter adhesin YadA-like stalk" evidence="2">
    <location>
        <begin position="899"/>
        <end position="940"/>
    </location>
</feature>
<dbReference type="InterPro" id="IPR024973">
    <property type="entry name" value="ESPR"/>
</dbReference>
<feature type="domain" description="Trimeric autotransporter adhesin YadA-like stalk" evidence="2">
    <location>
        <begin position="724"/>
        <end position="764"/>
    </location>
</feature>
<evidence type="ECO:0000313" key="4">
    <source>
        <dbReference type="EMBL" id="PIT61403.1"/>
    </source>
</evidence>
<evidence type="ECO:0000259" key="2">
    <source>
        <dbReference type="Pfam" id="PF05662"/>
    </source>
</evidence>
<gene>
    <name evidence="4" type="ORF">BHC47_06875</name>
</gene>
<feature type="domain" description="Trimeric autotransporter adhesin YadA-like stalk" evidence="2">
    <location>
        <begin position="500"/>
        <end position="531"/>
    </location>
</feature>
<dbReference type="Gene3D" id="2.150.10.10">
    <property type="entry name" value="Serralysin-like metalloprotease, C-terminal"/>
    <property type="match status" value="4"/>
</dbReference>
<dbReference type="InterPro" id="IPR008640">
    <property type="entry name" value="Adhesin_Head_dom"/>
</dbReference>
<comment type="caution">
    <text evidence="4">The sequence shown here is derived from an EMBL/GenBank/DDBJ whole genome shotgun (WGS) entry which is preliminary data.</text>
</comment>
<dbReference type="GO" id="GO:0019867">
    <property type="term" value="C:outer membrane"/>
    <property type="evidence" value="ECO:0007669"/>
    <property type="project" value="InterPro"/>
</dbReference>
<feature type="domain" description="Trimeric autotransporter adhesin YadA-like stalk" evidence="2">
    <location>
        <begin position="825"/>
        <end position="868"/>
    </location>
</feature>
<dbReference type="Pfam" id="PF05658">
    <property type="entry name" value="YadA_head"/>
    <property type="match status" value="5"/>
</dbReference>
<evidence type="ECO:0008006" key="6">
    <source>
        <dbReference type="Google" id="ProtNLM"/>
    </source>
</evidence>
<evidence type="ECO:0000259" key="3">
    <source>
        <dbReference type="Pfam" id="PF13018"/>
    </source>
</evidence>
<organism evidence="4 5">
    <name type="scientific">Snodgrassella alvi</name>
    <dbReference type="NCBI Taxonomy" id="1196083"/>
    <lineage>
        <taxon>Bacteria</taxon>
        <taxon>Pseudomonadati</taxon>
        <taxon>Pseudomonadota</taxon>
        <taxon>Betaproteobacteria</taxon>
        <taxon>Neisseriales</taxon>
        <taxon>Neisseriaceae</taxon>
        <taxon>Snodgrassella</taxon>
    </lineage>
</organism>
<dbReference type="Pfam" id="PF05662">
    <property type="entry name" value="YadA_stalk"/>
    <property type="match status" value="12"/>
</dbReference>
<evidence type="ECO:0000313" key="5">
    <source>
        <dbReference type="Proteomes" id="UP000231094"/>
    </source>
</evidence>
<feature type="domain" description="Trimeric autotransporter adhesin YadA-like stalk" evidence="2">
    <location>
        <begin position="1429"/>
        <end position="1471"/>
    </location>
</feature>
<feature type="domain" description="ESPR" evidence="3">
    <location>
        <begin position="1"/>
        <end position="31"/>
    </location>
</feature>
<feature type="domain" description="Trimeric autotransporter adhesin YadA-like head" evidence="1">
    <location>
        <begin position="267"/>
        <end position="291"/>
    </location>
</feature>
<feature type="domain" description="Trimeric autotransporter adhesin YadA-like head" evidence="1">
    <location>
        <begin position="211"/>
        <end position="237"/>
    </location>
</feature>
<dbReference type="Gene3D" id="6.10.250.2030">
    <property type="match status" value="3"/>
</dbReference>
<evidence type="ECO:0000259" key="1">
    <source>
        <dbReference type="Pfam" id="PF05658"/>
    </source>
</evidence>
<feature type="domain" description="Trimeric autotransporter adhesin YadA-like stalk" evidence="2">
    <location>
        <begin position="1548"/>
        <end position="1582"/>
    </location>
</feature>
<feature type="domain" description="Trimeric autotransporter adhesin YadA-like head" evidence="1">
    <location>
        <begin position="183"/>
        <end position="209"/>
    </location>
</feature>
<feature type="domain" description="Trimeric autotransporter adhesin YadA-like stalk" evidence="2">
    <location>
        <begin position="996"/>
        <end position="1039"/>
    </location>
</feature>
<dbReference type="CDD" id="cd12820">
    <property type="entry name" value="LbR_YadA-like"/>
    <property type="match status" value="1"/>
</dbReference>
<accession>A0A2N9Y2L0</accession>
<protein>
    <recommendedName>
        <fullName evidence="6">Autotransporter adhesin</fullName>
    </recommendedName>
</protein>
<dbReference type="Gene3D" id="4.10.80.270">
    <property type="match status" value="6"/>
</dbReference>